<dbReference type="AlphaFoldDB" id="A0A8D8VSK8"/>
<evidence type="ECO:0000256" key="1">
    <source>
        <dbReference type="PROSITE-ProRule" id="PRU00259"/>
    </source>
</evidence>
<dbReference type="EMBL" id="HBUF01085289">
    <property type="protein sequence ID" value="CAG6634153.1"/>
    <property type="molecule type" value="Transcribed_RNA"/>
</dbReference>
<proteinExistence type="predicted"/>
<organism evidence="2">
    <name type="scientific">Cacopsylla melanoneura</name>
    <dbReference type="NCBI Taxonomy" id="428564"/>
    <lineage>
        <taxon>Eukaryota</taxon>
        <taxon>Metazoa</taxon>
        <taxon>Ecdysozoa</taxon>
        <taxon>Arthropoda</taxon>
        <taxon>Hexapoda</taxon>
        <taxon>Insecta</taxon>
        <taxon>Pterygota</taxon>
        <taxon>Neoptera</taxon>
        <taxon>Paraneoptera</taxon>
        <taxon>Hemiptera</taxon>
        <taxon>Sternorrhyncha</taxon>
        <taxon>Psylloidea</taxon>
        <taxon>Psyllidae</taxon>
        <taxon>Psyllinae</taxon>
        <taxon>Cacopsylla</taxon>
    </lineage>
</organism>
<name>A0A8D8VSK8_9HEMI</name>
<dbReference type="PROSITE" id="PS50176">
    <property type="entry name" value="ARM_REPEAT"/>
    <property type="match status" value="1"/>
</dbReference>
<dbReference type="Gene3D" id="1.25.10.10">
    <property type="entry name" value="Leucine-rich Repeat Variant"/>
    <property type="match status" value="1"/>
</dbReference>
<evidence type="ECO:0000313" key="2">
    <source>
        <dbReference type="EMBL" id="CAG6634153.1"/>
    </source>
</evidence>
<dbReference type="SUPFAM" id="SSF48371">
    <property type="entry name" value="ARM repeat"/>
    <property type="match status" value="1"/>
</dbReference>
<protein>
    <submittedName>
        <fullName evidence="2">Armadillo repeat-containing protein 6 homolog</fullName>
    </submittedName>
</protein>
<dbReference type="SMART" id="SM00185">
    <property type="entry name" value="ARM"/>
    <property type="match status" value="1"/>
</dbReference>
<reference evidence="2" key="1">
    <citation type="submission" date="2021-05" db="EMBL/GenBank/DDBJ databases">
        <authorList>
            <person name="Alioto T."/>
            <person name="Alioto T."/>
            <person name="Gomez Garrido J."/>
        </authorList>
    </citation>
    <scope>NUCLEOTIDE SEQUENCE</scope>
</reference>
<dbReference type="Pfam" id="PF00514">
    <property type="entry name" value="Arm"/>
    <property type="match status" value="1"/>
</dbReference>
<feature type="repeat" description="ARM" evidence="1">
    <location>
        <begin position="436"/>
        <end position="480"/>
    </location>
</feature>
<dbReference type="InterPro" id="IPR016024">
    <property type="entry name" value="ARM-type_fold"/>
</dbReference>
<dbReference type="InterPro" id="IPR011989">
    <property type="entry name" value="ARM-like"/>
</dbReference>
<dbReference type="InterPro" id="IPR000225">
    <property type="entry name" value="Armadillo"/>
</dbReference>
<accession>A0A8D8VSK8</accession>
<sequence length="530" mass="59492">MSTENTVVKKHIIDQATFDEAVTENIDLLDMVPEEAIESAKTQYISQNVDLSNIITDAQLYGGIDNHPFVQQLQTCIKLSKEKVINEAEIMKAIKSMMGDMTTDKAKNLYVGNNGGYEMGVEILRTISEKKSPEMRNVTKSPAREFTNNCPFIEGLEISSIIFLKQILSGYPDLLNRKDVPLFLFVLAKNSVHLRDYVSQVFVRYLLELITNTLVLHETNRELWSNSKLFSLLTPLVTENYRCKYDNLMRLLPLLRAMTLDDDIRVEVPNTHERVRKMAELFLVPLTVMMGHVEEIVKTAEGDDESKFTTLLLRTITSLCVCNEHCASITEHAGLESIHAILRRALTQCLEGAVTAEGIDVAVACMGLIKTIAGNDDVKIAVFKKGLVVLAAHLVTTIDERKGLLPIVQLYENYLLLLSMLTLRHTGICQQAFELGIIETIVTLLNTNITNPKLVKYSAWTLRNICVRHKPAVELVLQTGGDQALQKGLKLHPSIGYDVKCALKELGDSVEVKLEEQWTGKGQMNFNPEF</sequence>